<dbReference type="Pfam" id="PF21799">
    <property type="entry name" value="MurD-like_N"/>
    <property type="match status" value="1"/>
</dbReference>
<gene>
    <name evidence="7 11" type="primary">murD</name>
    <name evidence="11" type="ORF">ACFVKH_12715</name>
</gene>
<evidence type="ECO:0000256" key="1">
    <source>
        <dbReference type="ARBA" id="ARBA00004496"/>
    </source>
</evidence>
<dbReference type="NCBIfam" id="TIGR01087">
    <property type="entry name" value="murD"/>
    <property type="match status" value="1"/>
</dbReference>
<comment type="subcellular location">
    <subcellularLocation>
        <location evidence="1 7 8">Cytoplasm</location>
    </subcellularLocation>
</comment>
<keyword evidence="7 8" id="KW-0961">Cell wall biogenesis/degradation</keyword>
<dbReference type="GO" id="GO:0008764">
    <property type="term" value="F:UDP-N-acetylmuramoylalanine-D-glutamate ligase activity"/>
    <property type="evidence" value="ECO:0007669"/>
    <property type="project" value="UniProtKB-EC"/>
</dbReference>
<organism evidence="11 12">
    <name type="scientific">Almyronema epifaneia S1</name>
    <dbReference type="NCBI Taxonomy" id="2991925"/>
    <lineage>
        <taxon>Bacteria</taxon>
        <taxon>Bacillati</taxon>
        <taxon>Cyanobacteriota</taxon>
        <taxon>Cyanophyceae</taxon>
        <taxon>Nodosilineales</taxon>
        <taxon>Nodosilineaceae</taxon>
        <taxon>Almyronema</taxon>
        <taxon>Almyronema epifaneia</taxon>
    </lineage>
</organism>
<dbReference type="InterPro" id="IPR013221">
    <property type="entry name" value="Mur_ligase_cen"/>
</dbReference>
<comment type="caution">
    <text evidence="11">The sequence shown here is derived from an EMBL/GenBank/DDBJ whole genome shotgun (WGS) entry which is preliminary data.</text>
</comment>
<evidence type="ECO:0000259" key="10">
    <source>
        <dbReference type="Pfam" id="PF08245"/>
    </source>
</evidence>
<evidence type="ECO:0000313" key="12">
    <source>
        <dbReference type="Proteomes" id="UP001600165"/>
    </source>
</evidence>
<dbReference type="Gene3D" id="3.40.50.720">
    <property type="entry name" value="NAD(P)-binding Rossmann-like Domain"/>
    <property type="match status" value="1"/>
</dbReference>
<sequence length="451" mass="49184">MQKQAHVIGLGKSGMAAARLLQQDGWQVILSDRNQSAYLQQQQQALEQAGITVKLGHEFVPSREINLLVVSPGVPWDAPVLAQARELDIETIGETELAWRFLADRPWLGITGTNGKTTTTALTAAIFQAAGFHAPACGNIGYAACELALDETVPDWVIAELSSYQIEASPTLAPQIGIWTTFTPDHLSRHKTLENYYAIKATLLRRSALQILNGDDPYLRTQSAEAWPEAHWTSTQGRQAIAPLQPTTWIEDGWVKFKGQAMVKTEALRMVGQHNLQNLLLAVTAAGLAEIDPAQVAQAIANFAGVPHRLEQVLTWQGVDFINDSKATNYDAAEVGLQAVTAPVVLIAGGEPKAGNDEAWLQAIHAKAVKVLLIGEAAAAFAQRLEQVDYSQYEIVETLDRAVQRGAELATSHSAKAVLLSPACASFDQYQSFEHRGDHFRQLCQEHFQSS</sequence>
<dbReference type="Gene3D" id="3.90.190.20">
    <property type="entry name" value="Mur ligase, C-terminal domain"/>
    <property type="match status" value="1"/>
</dbReference>
<dbReference type="PANTHER" id="PTHR43692">
    <property type="entry name" value="UDP-N-ACETYLMURAMOYLALANINE--D-GLUTAMATE LIGASE"/>
    <property type="match status" value="1"/>
</dbReference>
<comment type="catalytic activity">
    <reaction evidence="7 8">
        <text>UDP-N-acetyl-alpha-D-muramoyl-L-alanine + D-glutamate + ATP = UDP-N-acetyl-alpha-D-muramoyl-L-alanyl-D-glutamate + ADP + phosphate + H(+)</text>
        <dbReference type="Rhea" id="RHEA:16429"/>
        <dbReference type="ChEBI" id="CHEBI:15378"/>
        <dbReference type="ChEBI" id="CHEBI:29986"/>
        <dbReference type="ChEBI" id="CHEBI:30616"/>
        <dbReference type="ChEBI" id="CHEBI:43474"/>
        <dbReference type="ChEBI" id="CHEBI:83898"/>
        <dbReference type="ChEBI" id="CHEBI:83900"/>
        <dbReference type="ChEBI" id="CHEBI:456216"/>
        <dbReference type="EC" id="6.3.2.9"/>
    </reaction>
</comment>
<dbReference type="HAMAP" id="MF_00639">
    <property type="entry name" value="MurD"/>
    <property type="match status" value="1"/>
</dbReference>
<dbReference type="RefSeq" id="WP_377965587.1">
    <property type="nucleotide sequence ID" value="NZ_JBHZOL010000078.1"/>
</dbReference>
<keyword evidence="7 8" id="KW-0131">Cell cycle</keyword>
<keyword evidence="7 8" id="KW-0573">Peptidoglycan synthesis</keyword>
<dbReference type="InterPro" id="IPR036615">
    <property type="entry name" value="Mur_ligase_C_dom_sf"/>
</dbReference>
<dbReference type="Pfam" id="PF02875">
    <property type="entry name" value="Mur_ligase_C"/>
    <property type="match status" value="1"/>
</dbReference>
<evidence type="ECO:0000256" key="6">
    <source>
        <dbReference type="ARBA" id="ARBA00022840"/>
    </source>
</evidence>
<keyword evidence="7 8" id="KW-0133">Cell shape</keyword>
<accession>A0ABW6IG26</accession>
<dbReference type="Pfam" id="PF08245">
    <property type="entry name" value="Mur_ligase_M"/>
    <property type="match status" value="1"/>
</dbReference>
<evidence type="ECO:0000256" key="8">
    <source>
        <dbReference type="RuleBase" id="RU003664"/>
    </source>
</evidence>
<dbReference type="SUPFAM" id="SSF53623">
    <property type="entry name" value="MurD-like peptide ligases, catalytic domain"/>
    <property type="match status" value="1"/>
</dbReference>
<evidence type="ECO:0000256" key="3">
    <source>
        <dbReference type="ARBA" id="ARBA00022490"/>
    </source>
</evidence>
<comment type="function">
    <text evidence="7 8">Cell wall formation. Catalyzes the addition of glutamate to the nucleotide precursor UDP-N-acetylmuramoyl-L-alanine (UMA).</text>
</comment>
<dbReference type="EMBL" id="JBHZOL010000078">
    <property type="protein sequence ID" value="MFE4107150.1"/>
    <property type="molecule type" value="Genomic_DNA"/>
</dbReference>
<dbReference type="InterPro" id="IPR004101">
    <property type="entry name" value="Mur_ligase_C"/>
</dbReference>
<keyword evidence="7 8" id="KW-0132">Cell division</keyword>
<dbReference type="InterPro" id="IPR036565">
    <property type="entry name" value="Mur-like_cat_sf"/>
</dbReference>
<feature type="binding site" evidence="7">
    <location>
        <begin position="112"/>
        <end position="118"/>
    </location>
    <ligand>
        <name>ATP</name>
        <dbReference type="ChEBI" id="CHEBI:30616"/>
    </ligand>
</feature>
<keyword evidence="3 7" id="KW-0963">Cytoplasm</keyword>
<dbReference type="EC" id="6.3.2.9" evidence="7 8"/>
<dbReference type="SUPFAM" id="SSF53244">
    <property type="entry name" value="MurD-like peptide ligases, peptide-binding domain"/>
    <property type="match status" value="1"/>
</dbReference>
<evidence type="ECO:0000256" key="4">
    <source>
        <dbReference type="ARBA" id="ARBA00022598"/>
    </source>
</evidence>
<protein>
    <recommendedName>
        <fullName evidence="7 8">UDP-N-acetylmuramoylalanine--D-glutamate ligase</fullName>
        <ecNumber evidence="7 8">6.3.2.9</ecNumber>
    </recommendedName>
    <alternativeName>
        <fullName evidence="7">D-glutamic acid-adding enzyme</fullName>
    </alternativeName>
    <alternativeName>
        <fullName evidence="7">UDP-N-acetylmuramoyl-L-alanyl-D-glutamate synthetase</fullName>
    </alternativeName>
</protein>
<feature type="domain" description="Mur ligase central" evidence="10">
    <location>
        <begin position="110"/>
        <end position="286"/>
    </location>
</feature>
<comment type="pathway">
    <text evidence="2 7 8">Cell wall biogenesis; peptidoglycan biosynthesis.</text>
</comment>
<dbReference type="Proteomes" id="UP001600165">
    <property type="component" value="Unassembled WGS sequence"/>
</dbReference>
<proteinExistence type="inferred from homology"/>
<reference evidence="11 12" key="1">
    <citation type="submission" date="2024-10" db="EMBL/GenBank/DDBJ databases">
        <authorList>
            <person name="Ratan Roy A."/>
            <person name="Morales Sandoval P.H."/>
            <person name="De Los Santos Villalobos S."/>
            <person name="Chakraborty S."/>
            <person name="Mukherjee J."/>
        </authorList>
    </citation>
    <scope>NUCLEOTIDE SEQUENCE [LARGE SCALE GENOMIC DNA]</scope>
    <source>
        <strain evidence="11 12">S1</strain>
    </source>
</reference>
<keyword evidence="5 7" id="KW-0547">Nucleotide-binding</keyword>
<keyword evidence="4 7" id="KW-0436">Ligase</keyword>
<keyword evidence="12" id="KW-1185">Reference proteome</keyword>
<name>A0ABW6IG26_9CYAN</name>
<keyword evidence="6 7" id="KW-0067">ATP-binding</keyword>
<dbReference type="InterPro" id="IPR005762">
    <property type="entry name" value="MurD"/>
</dbReference>
<evidence type="ECO:0000313" key="11">
    <source>
        <dbReference type="EMBL" id="MFE4107150.1"/>
    </source>
</evidence>
<evidence type="ECO:0000256" key="2">
    <source>
        <dbReference type="ARBA" id="ARBA00004752"/>
    </source>
</evidence>
<feature type="domain" description="Mur ligase C-terminal" evidence="9">
    <location>
        <begin position="308"/>
        <end position="424"/>
    </location>
</feature>
<comment type="similarity">
    <text evidence="7">Belongs to the MurCDEF family.</text>
</comment>
<evidence type="ECO:0000256" key="5">
    <source>
        <dbReference type="ARBA" id="ARBA00022741"/>
    </source>
</evidence>
<evidence type="ECO:0000259" key="9">
    <source>
        <dbReference type="Pfam" id="PF02875"/>
    </source>
</evidence>
<evidence type="ECO:0000256" key="7">
    <source>
        <dbReference type="HAMAP-Rule" id="MF_00639"/>
    </source>
</evidence>
<dbReference type="SUPFAM" id="SSF51984">
    <property type="entry name" value="MurCD N-terminal domain"/>
    <property type="match status" value="1"/>
</dbReference>
<dbReference type="Gene3D" id="3.40.1190.10">
    <property type="entry name" value="Mur-like, catalytic domain"/>
    <property type="match status" value="1"/>
</dbReference>
<dbReference type="PANTHER" id="PTHR43692:SF1">
    <property type="entry name" value="UDP-N-ACETYLMURAMOYLALANINE--D-GLUTAMATE LIGASE"/>
    <property type="match status" value="1"/>
</dbReference>